<protein>
    <submittedName>
        <fullName evidence="1">Uncharacterized protein</fullName>
    </submittedName>
</protein>
<sequence>FLDGTIVESGDATLADTIEDAGYDSYRAEAISQ</sequence>
<gene>
    <name evidence="1" type="ORF">MNBD_ACTINO01-2532</name>
</gene>
<feature type="non-terminal residue" evidence="1">
    <location>
        <position position="1"/>
    </location>
</feature>
<dbReference type="EMBL" id="UOEI01000524">
    <property type="protein sequence ID" value="VAW07376.1"/>
    <property type="molecule type" value="Genomic_DNA"/>
</dbReference>
<name>A0A3B0TK03_9ZZZZ</name>
<dbReference type="AlphaFoldDB" id="A0A3B0TK03"/>
<reference evidence="1" key="1">
    <citation type="submission" date="2018-06" db="EMBL/GenBank/DDBJ databases">
        <authorList>
            <person name="Zhirakovskaya E."/>
        </authorList>
    </citation>
    <scope>NUCLEOTIDE SEQUENCE</scope>
</reference>
<organism evidence="1">
    <name type="scientific">hydrothermal vent metagenome</name>
    <dbReference type="NCBI Taxonomy" id="652676"/>
    <lineage>
        <taxon>unclassified sequences</taxon>
        <taxon>metagenomes</taxon>
        <taxon>ecological metagenomes</taxon>
    </lineage>
</organism>
<evidence type="ECO:0000313" key="1">
    <source>
        <dbReference type="EMBL" id="VAW07376.1"/>
    </source>
</evidence>
<accession>A0A3B0TK03</accession>
<proteinExistence type="predicted"/>